<keyword evidence="3 5" id="KW-1133">Transmembrane helix</keyword>
<evidence type="ECO:0000256" key="4">
    <source>
        <dbReference type="ARBA" id="ARBA00023136"/>
    </source>
</evidence>
<keyword evidence="6" id="KW-0732">Signal</keyword>
<feature type="signal peptide" evidence="6">
    <location>
        <begin position="1"/>
        <end position="27"/>
    </location>
</feature>
<dbReference type="InterPro" id="IPR006201">
    <property type="entry name" value="Neur_channel"/>
</dbReference>
<evidence type="ECO:0000256" key="2">
    <source>
        <dbReference type="ARBA" id="ARBA00022692"/>
    </source>
</evidence>
<dbReference type="InterPro" id="IPR038050">
    <property type="entry name" value="Neuro_actylchol_rec"/>
</dbReference>
<dbReference type="GO" id="GO:0004888">
    <property type="term" value="F:transmembrane signaling receptor activity"/>
    <property type="evidence" value="ECO:0007669"/>
    <property type="project" value="InterPro"/>
</dbReference>
<dbReference type="SUPFAM" id="SSF63712">
    <property type="entry name" value="Nicotinic receptor ligand binding domain-like"/>
    <property type="match status" value="1"/>
</dbReference>
<reference evidence="9" key="2">
    <citation type="submission" date="2025-09" db="UniProtKB">
        <authorList>
            <consortium name="Ensembl"/>
        </authorList>
    </citation>
    <scope>IDENTIFICATION</scope>
</reference>
<keyword evidence="4 5" id="KW-0472">Membrane</keyword>
<dbReference type="Proteomes" id="UP000694389">
    <property type="component" value="Unassembled WGS sequence"/>
</dbReference>
<keyword evidence="10" id="KW-1185">Reference proteome</keyword>
<dbReference type="InterPro" id="IPR006029">
    <property type="entry name" value="Neurotrans-gated_channel_TM"/>
</dbReference>
<feature type="chain" id="PRO_5035714744" description="5-hydroxytryptamine receptor 3A" evidence="6">
    <location>
        <begin position="28"/>
        <end position="422"/>
    </location>
</feature>
<proteinExistence type="predicted"/>
<dbReference type="Pfam" id="PF02932">
    <property type="entry name" value="Neur_chan_memb"/>
    <property type="match status" value="1"/>
</dbReference>
<feature type="transmembrane region" description="Helical" evidence="5">
    <location>
        <begin position="257"/>
        <end position="274"/>
    </location>
</feature>
<dbReference type="InterPro" id="IPR036719">
    <property type="entry name" value="Neuro-gated_channel_TM_sf"/>
</dbReference>
<gene>
    <name evidence="9" type="primary">LOC127356303</name>
</gene>
<evidence type="ECO:0008006" key="11">
    <source>
        <dbReference type="Google" id="ProtNLM"/>
    </source>
</evidence>
<evidence type="ECO:0000313" key="10">
    <source>
        <dbReference type="Proteomes" id="UP000694389"/>
    </source>
</evidence>
<dbReference type="Gene3D" id="1.20.58.390">
    <property type="entry name" value="Neurotransmitter-gated ion-channel transmembrane domain"/>
    <property type="match status" value="1"/>
</dbReference>
<dbReference type="GeneTree" id="ENSGT00920000149199"/>
<dbReference type="InterPro" id="IPR006202">
    <property type="entry name" value="Neur_chan_lig-bd"/>
</dbReference>
<dbReference type="PANTHER" id="PTHR18945">
    <property type="entry name" value="NEUROTRANSMITTER GATED ION CHANNEL"/>
    <property type="match status" value="1"/>
</dbReference>
<evidence type="ECO:0000259" key="7">
    <source>
        <dbReference type="Pfam" id="PF02931"/>
    </source>
</evidence>
<dbReference type="Ensembl" id="ENSDLAT00005045669.2">
    <property type="protein sequence ID" value="ENSDLAP00005042770.2"/>
    <property type="gene ID" value="ENSDLAG00005019078.2"/>
</dbReference>
<accession>A0A8C4NRV3</accession>
<evidence type="ECO:0000256" key="1">
    <source>
        <dbReference type="ARBA" id="ARBA00004141"/>
    </source>
</evidence>
<dbReference type="AlphaFoldDB" id="A0A8C4NRV3"/>
<dbReference type="SUPFAM" id="SSF90112">
    <property type="entry name" value="Neurotransmitter-gated ion-channel transmembrane pore"/>
    <property type="match status" value="1"/>
</dbReference>
<evidence type="ECO:0000256" key="3">
    <source>
        <dbReference type="ARBA" id="ARBA00022989"/>
    </source>
</evidence>
<name>A0A8C4NRV3_DICLA</name>
<feature type="transmembrane region" description="Helical" evidence="5">
    <location>
        <begin position="388"/>
        <end position="409"/>
    </location>
</feature>
<keyword evidence="2 5" id="KW-0812">Transmembrane</keyword>
<evidence type="ECO:0000256" key="6">
    <source>
        <dbReference type="SAM" id="SignalP"/>
    </source>
</evidence>
<feature type="domain" description="Neurotransmitter-gated ion-channel transmembrane" evidence="8">
    <location>
        <begin position="231"/>
        <end position="309"/>
    </location>
</feature>
<feature type="domain" description="Neurotransmitter-gated ion-channel ligand-binding" evidence="7">
    <location>
        <begin position="52"/>
        <end position="179"/>
    </location>
</feature>
<sequence length="422" mass="48098">MQSEIFLTHSLWKAVILLTLTVGCGNADSDCKSRRCLAEMLIKKELLSQPQYEDCTHEIEVPFIEYQTLAVDTKNLRLFSRLQASIEWKDPELAWDTSVYPYDNVILPVNKVWTPELHVTNGIRTTMKHSSRDLLVFSDGRLMHDVIINAEVNCEINLFNYPFAADACPIALHTWSNYGCGTMLSLDVVYLVNKTNGDWQTTEVNLLTQGLDHHYIMVKLSIKYLNPFITLLLPSILIVLADVVSFALPLGGGERNSFKVTLVLSFTMFLIILNNELPGDGECSPIIRTHFCVCLVLLVLSMLVSLVLTRLAKDGSIIFSCCTKGPVPKKEEENEDEEAKADISVVQLSASEEHGRMLRKVVDFLEDFDAKLLKSEQYEQFASRLDKIFFWLYFIGGTIYFSAMTYVMVNYECEINHFTFWY</sequence>
<dbReference type="Gene3D" id="2.70.170.10">
    <property type="entry name" value="Neurotransmitter-gated ion-channel ligand-binding domain"/>
    <property type="match status" value="1"/>
</dbReference>
<evidence type="ECO:0000259" key="8">
    <source>
        <dbReference type="Pfam" id="PF02932"/>
    </source>
</evidence>
<evidence type="ECO:0000256" key="5">
    <source>
        <dbReference type="SAM" id="Phobius"/>
    </source>
</evidence>
<protein>
    <recommendedName>
        <fullName evidence="11">5-hydroxytryptamine receptor 3A</fullName>
    </recommendedName>
</protein>
<dbReference type="GO" id="GO:0016020">
    <property type="term" value="C:membrane"/>
    <property type="evidence" value="ECO:0007669"/>
    <property type="project" value="UniProtKB-SubCell"/>
</dbReference>
<evidence type="ECO:0000313" key="9">
    <source>
        <dbReference type="Ensembl" id="ENSDLAP00005042770.2"/>
    </source>
</evidence>
<comment type="subcellular location">
    <subcellularLocation>
        <location evidence="1">Membrane</location>
        <topology evidence="1">Multi-pass membrane protein</topology>
    </subcellularLocation>
</comment>
<dbReference type="GO" id="GO:0005230">
    <property type="term" value="F:extracellular ligand-gated monoatomic ion channel activity"/>
    <property type="evidence" value="ECO:0007669"/>
    <property type="project" value="InterPro"/>
</dbReference>
<feature type="transmembrane region" description="Helical" evidence="5">
    <location>
        <begin position="228"/>
        <end position="250"/>
    </location>
</feature>
<dbReference type="Pfam" id="PF02931">
    <property type="entry name" value="Neur_chan_LBD"/>
    <property type="match status" value="1"/>
</dbReference>
<dbReference type="InterPro" id="IPR036734">
    <property type="entry name" value="Neur_chan_lig-bd_sf"/>
</dbReference>
<organism evidence="9 10">
    <name type="scientific">Dicentrarchus labrax</name>
    <name type="common">European seabass</name>
    <name type="synonym">Morone labrax</name>
    <dbReference type="NCBI Taxonomy" id="13489"/>
    <lineage>
        <taxon>Eukaryota</taxon>
        <taxon>Metazoa</taxon>
        <taxon>Chordata</taxon>
        <taxon>Craniata</taxon>
        <taxon>Vertebrata</taxon>
        <taxon>Euteleostomi</taxon>
        <taxon>Actinopterygii</taxon>
        <taxon>Neopterygii</taxon>
        <taxon>Teleostei</taxon>
        <taxon>Neoteleostei</taxon>
        <taxon>Acanthomorphata</taxon>
        <taxon>Eupercaria</taxon>
        <taxon>Moronidae</taxon>
        <taxon>Dicentrarchus</taxon>
    </lineage>
</organism>
<feature type="transmembrane region" description="Helical" evidence="5">
    <location>
        <begin position="286"/>
        <end position="308"/>
    </location>
</feature>
<reference evidence="9" key="1">
    <citation type="submission" date="2025-08" db="UniProtKB">
        <authorList>
            <consortium name="Ensembl"/>
        </authorList>
    </citation>
    <scope>IDENTIFICATION</scope>
</reference>